<feature type="transmembrane region" description="Helical" evidence="4">
    <location>
        <begin position="13"/>
        <end position="32"/>
    </location>
</feature>
<dbReference type="PROSITE" id="PS01124">
    <property type="entry name" value="HTH_ARAC_FAMILY_2"/>
    <property type="match status" value="1"/>
</dbReference>
<evidence type="ECO:0000256" key="2">
    <source>
        <dbReference type="ARBA" id="ARBA00023125"/>
    </source>
</evidence>
<comment type="caution">
    <text evidence="6">The sequence shown here is derived from an EMBL/GenBank/DDBJ whole genome shotgun (WGS) entry which is preliminary data.</text>
</comment>
<dbReference type="EMBL" id="AMZN01000055">
    <property type="protein sequence ID" value="ELR70246.1"/>
    <property type="molecule type" value="Genomic_DNA"/>
</dbReference>
<name>L8JMW3_9BACT</name>
<sequence length="319" mass="37555">MGWYGAEGGIFEFLQGIMWEFLVAATLFHYFLIHIQHEYLKRSWLKWLYFPFIIAVLIDTFLGFDFIFNLYDSSFDIEDTAVEVTYALEAAFSLAYNIILILWSRRLIKHSQTISKEKKHWLLRLNLFIIIIILIWLLSDVEDFLLNSELSSDLLWLVLSFLSWWVLYYGVFRLQIIVQKDEIHQRLIAGETTGTFEKKKKAQATTSRVIEQLYKLMDEDELYKDPLLSRYDLAKQLNISEGHLSQIINQEINKSTIQFVNEYRIGLAKKLLQDSEFYKYSIEAIGMEAGFKSKSVFYNIFKTATGMSPGAYRKLREKS</sequence>
<feature type="transmembrane region" description="Helical" evidence="4">
    <location>
        <begin position="84"/>
        <end position="103"/>
    </location>
</feature>
<dbReference type="PANTHER" id="PTHR43280">
    <property type="entry name" value="ARAC-FAMILY TRANSCRIPTIONAL REGULATOR"/>
    <property type="match status" value="1"/>
</dbReference>
<protein>
    <submittedName>
        <fullName evidence="6">Response regulator</fullName>
    </submittedName>
</protein>
<feature type="transmembrane region" description="Helical" evidence="4">
    <location>
        <begin position="154"/>
        <end position="172"/>
    </location>
</feature>
<feature type="transmembrane region" description="Helical" evidence="4">
    <location>
        <begin position="44"/>
        <end position="64"/>
    </location>
</feature>
<dbReference type="PROSITE" id="PS00041">
    <property type="entry name" value="HTH_ARAC_FAMILY_1"/>
    <property type="match status" value="1"/>
</dbReference>
<keyword evidence="3" id="KW-0804">Transcription</keyword>
<dbReference type="InterPro" id="IPR009057">
    <property type="entry name" value="Homeodomain-like_sf"/>
</dbReference>
<gene>
    <name evidence="6" type="ORF">C900_03931</name>
</gene>
<dbReference type="GO" id="GO:0003700">
    <property type="term" value="F:DNA-binding transcription factor activity"/>
    <property type="evidence" value="ECO:0007669"/>
    <property type="project" value="InterPro"/>
</dbReference>
<evidence type="ECO:0000256" key="3">
    <source>
        <dbReference type="ARBA" id="ARBA00023163"/>
    </source>
</evidence>
<dbReference type="SMART" id="SM00342">
    <property type="entry name" value="HTH_ARAC"/>
    <property type="match status" value="1"/>
</dbReference>
<dbReference type="InterPro" id="IPR018062">
    <property type="entry name" value="HTH_AraC-typ_CS"/>
</dbReference>
<dbReference type="eggNOG" id="COG2207">
    <property type="taxonomic scope" value="Bacteria"/>
</dbReference>
<feature type="transmembrane region" description="Helical" evidence="4">
    <location>
        <begin position="123"/>
        <end position="139"/>
    </location>
</feature>
<dbReference type="Gene3D" id="1.10.10.60">
    <property type="entry name" value="Homeodomain-like"/>
    <property type="match status" value="2"/>
</dbReference>
<dbReference type="PATRIC" id="fig|1237149.3.peg.3693"/>
<evidence type="ECO:0000256" key="1">
    <source>
        <dbReference type="ARBA" id="ARBA00023015"/>
    </source>
</evidence>
<dbReference type="AlphaFoldDB" id="L8JMW3"/>
<organism evidence="6 7">
    <name type="scientific">Fulvivirga imtechensis AK7</name>
    <dbReference type="NCBI Taxonomy" id="1237149"/>
    <lineage>
        <taxon>Bacteria</taxon>
        <taxon>Pseudomonadati</taxon>
        <taxon>Bacteroidota</taxon>
        <taxon>Cytophagia</taxon>
        <taxon>Cytophagales</taxon>
        <taxon>Fulvivirgaceae</taxon>
        <taxon>Fulvivirga</taxon>
    </lineage>
</organism>
<feature type="domain" description="HTH araC/xylS-type" evidence="5">
    <location>
        <begin position="211"/>
        <end position="315"/>
    </location>
</feature>
<proteinExistence type="predicted"/>
<dbReference type="Pfam" id="PF12833">
    <property type="entry name" value="HTH_18"/>
    <property type="match status" value="1"/>
</dbReference>
<keyword evidence="4" id="KW-0812">Transmembrane</keyword>
<dbReference type="SUPFAM" id="SSF46689">
    <property type="entry name" value="Homeodomain-like"/>
    <property type="match status" value="1"/>
</dbReference>
<dbReference type="PANTHER" id="PTHR43280:SF29">
    <property type="entry name" value="ARAC-FAMILY TRANSCRIPTIONAL REGULATOR"/>
    <property type="match status" value="1"/>
</dbReference>
<keyword evidence="7" id="KW-1185">Reference proteome</keyword>
<dbReference type="GO" id="GO:0043565">
    <property type="term" value="F:sequence-specific DNA binding"/>
    <property type="evidence" value="ECO:0007669"/>
    <property type="project" value="InterPro"/>
</dbReference>
<keyword evidence="4" id="KW-1133">Transmembrane helix</keyword>
<dbReference type="Proteomes" id="UP000011135">
    <property type="component" value="Unassembled WGS sequence"/>
</dbReference>
<keyword evidence="2" id="KW-0238">DNA-binding</keyword>
<dbReference type="InterPro" id="IPR018060">
    <property type="entry name" value="HTH_AraC"/>
</dbReference>
<accession>L8JMW3</accession>
<evidence type="ECO:0000313" key="6">
    <source>
        <dbReference type="EMBL" id="ELR70246.1"/>
    </source>
</evidence>
<evidence type="ECO:0000256" key="4">
    <source>
        <dbReference type="SAM" id="Phobius"/>
    </source>
</evidence>
<keyword evidence="1" id="KW-0805">Transcription regulation</keyword>
<evidence type="ECO:0000313" key="7">
    <source>
        <dbReference type="Proteomes" id="UP000011135"/>
    </source>
</evidence>
<dbReference type="STRING" id="1237149.C900_03931"/>
<evidence type="ECO:0000259" key="5">
    <source>
        <dbReference type="PROSITE" id="PS01124"/>
    </source>
</evidence>
<reference evidence="6 7" key="1">
    <citation type="submission" date="2012-12" db="EMBL/GenBank/DDBJ databases">
        <title>Genome assembly of Fulvivirga imtechensis AK7.</title>
        <authorList>
            <person name="Nupur N."/>
            <person name="Khatri I."/>
            <person name="Kumar R."/>
            <person name="Subramanian S."/>
            <person name="Pinnaka A."/>
        </authorList>
    </citation>
    <scope>NUCLEOTIDE SEQUENCE [LARGE SCALE GENOMIC DNA]</scope>
    <source>
        <strain evidence="6 7">AK7</strain>
    </source>
</reference>
<keyword evidence="4" id="KW-0472">Membrane</keyword>